<protein>
    <submittedName>
        <fullName evidence="6">Papain cysteine protease</fullName>
    </submittedName>
</protein>
<evidence type="ECO:0000256" key="3">
    <source>
        <dbReference type="SAM" id="SignalP"/>
    </source>
</evidence>
<dbReference type="AlphaFoldDB" id="A0AAX4PGK9"/>
<evidence type="ECO:0000256" key="2">
    <source>
        <dbReference type="ARBA" id="ARBA00023157"/>
    </source>
</evidence>
<dbReference type="InterPro" id="IPR000169">
    <property type="entry name" value="Pept_cys_AS"/>
</dbReference>
<dbReference type="InterPro" id="IPR039417">
    <property type="entry name" value="Peptidase_C1A_papain-like"/>
</dbReference>
<keyword evidence="2" id="KW-1015">Disulfide bond</keyword>
<evidence type="ECO:0000259" key="5">
    <source>
        <dbReference type="SMART" id="SM00848"/>
    </source>
</evidence>
<dbReference type="SMART" id="SM00848">
    <property type="entry name" value="Inhibitor_I29"/>
    <property type="match status" value="1"/>
</dbReference>
<dbReference type="PRINTS" id="PR00705">
    <property type="entry name" value="PAPAIN"/>
</dbReference>
<evidence type="ECO:0000313" key="7">
    <source>
        <dbReference type="Proteomes" id="UP001472866"/>
    </source>
</evidence>
<dbReference type="EMBL" id="CP151511">
    <property type="protein sequence ID" value="WZN65117.1"/>
    <property type="molecule type" value="Genomic_DNA"/>
</dbReference>
<feature type="chain" id="PRO_5043702328" evidence="3">
    <location>
        <begin position="25"/>
        <end position="408"/>
    </location>
</feature>
<dbReference type="GO" id="GO:0006508">
    <property type="term" value="P:proteolysis"/>
    <property type="evidence" value="ECO:0007669"/>
    <property type="project" value="UniProtKB-KW"/>
</dbReference>
<reference evidence="6 7" key="1">
    <citation type="submission" date="2024-03" db="EMBL/GenBank/DDBJ databases">
        <title>Complete genome sequence of the green alga Chloropicon roscoffensis RCC1871.</title>
        <authorList>
            <person name="Lemieux C."/>
            <person name="Pombert J.-F."/>
            <person name="Otis C."/>
            <person name="Turmel M."/>
        </authorList>
    </citation>
    <scope>NUCLEOTIDE SEQUENCE [LARGE SCALE GENOMIC DNA]</scope>
    <source>
        <strain evidence="6 7">RCC1871</strain>
    </source>
</reference>
<dbReference type="InterPro" id="IPR013128">
    <property type="entry name" value="Peptidase_C1A"/>
</dbReference>
<dbReference type="InterPro" id="IPR000668">
    <property type="entry name" value="Peptidase_C1A_C"/>
</dbReference>
<dbReference type="GO" id="GO:0008234">
    <property type="term" value="F:cysteine-type peptidase activity"/>
    <property type="evidence" value="ECO:0007669"/>
    <property type="project" value="InterPro"/>
</dbReference>
<dbReference type="InterPro" id="IPR038765">
    <property type="entry name" value="Papain-like_cys_pep_sf"/>
</dbReference>
<dbReference type="PROSITE" id="PS00639">
    <property type="entry name" value="THIOL_PROTEASE_HIS"/>
    <property type="match status" value="1"/>
</dbReference>
<evidence type="ECO:0000313" key="6">
    <source>
        <dbReference type="EMBL" id="WZN65117.1"/>
    </source>
</evidence>
<comment type="similarity">
    <text evidence="1">Belongs to the peptidase C1 family.</text>
</comment>
<sequence>MKTRRTAFALALVASALLAHQASATRIAPIQRPVDDITDVRLALAELEQDPEVLFETFVSIHGREYPNEAERALRFEVFTANLARAKEMNSRRESSSEAVYGVRGPFADLTAEEFRQRLLPKPYARPGAAALERVMGEELELTGTYSDVPDFWDWREHNAVTSVKNQGGVGTCWAFSAVGSIEGQHAIKTGGNLVSLSVEQISDCDNGTFPQNNSADCGPNGGLPFMAFEYVMNAGGLELESAYPYCIGDWSCNPCFPKGYDEHICGHRLPADKCDPKDSCDAKFDPSKIAVKIDTWASIAPDKNETRMAAELVQSGPVSIGIDAESLQMYWFGIIVSRMCSSDPRAADHAVLLTGFGTAKDMFFQEMKYWEVKNSWGGSWGEKGYFRARFGTNTCGIANHGATAIIH</sequence>
<dbReference type="Proteomes" id="UP001472866">
    <property type="component" value="Chromosome 11"/>
</dbReference>
<proteinExistence type="inferred from homology"/>
<dbReference type="PROSITE" id="PS00139">
    <property type="entry name" value="THIOL_PROTEASE_CYS"/>
    <property type="match status" value="1"/>
</dbReference>
<accession>A0AAX4PGK9</accession>
<dbReference type="SUPFAM" id="SSF54001">
    <property type="entry name" value="Cysteine proteinases"/>
    <property type="match status" value="1"/>
</dbReference>
<dbReference type="Pfam" id="PF00112">
    <property type="entry name" value="Peptidase_C1"/>
    <property type="match status" value="1"/>
</dbReference>
<feature type="signal peptide" evidence="3">
    <location>
        <begin position="1"/>
        <end position="24"/>
    </location>
</feature>
<keyword evidence="7" id="KW-1185">Reference proteome</keyword>
<dbReference type="SMART" id="SM00645">
    <property type="entry name" value="Pept_C1"/>
    <property type="match status" value="1"/>
</dbReference>
<dbReference type="Gene3D" id="1.10.287.2250">
    <property type="match status" value="1"/>
</dbReference>
<keyword evidence="3" id="KW-0732">Signal</keyword>
<evidence type="ECO:0000259" key="4">
    <source>
        <dbReference type="SMART" id="SM00645"/>
    </source>
</evidence>
<keyword evidence="6" id="KW-0645">Protease</keyword>
<dbReference type="Gene3D" id="3.90.70.10">
    <property type="entry name" value="Cysteine proteinases"/>
    <property type="match status" value="1"/>
</dbReference>
<evidence type="ECO:0000256" key="1">
    <source>
        <dbReference type="ARBA" id="ARBA00008455"/>
    </source>
</evidence>
<feature type="domain" description="Cathepsin propeptide inhibitor" evidence="5">
    <location>
        <begin position="55"/>
        <end position="115"/>
    </location>
</feature>
<gene>
    <name evidence="6" type="ORF">HKI87_11g66740</name>
</gene>
<dbReference type="Pfam" id="PF08246">
    <property type="entry name" value="Inhibitor_I29"/>
    <property type="match status" value="1"/>
</dbReference>
<dbReference type="CDD" id="cd02248">
    <property type="entry name" value="Peptidase_C1A"/>
    <property type="match status" value="1"/>
</dbReference>
<dbReference type="PANTHER" id="PTHR12411">
    <property type="entry name" value="CYSTEINE PROTEASE FAMILY C1-RELATED"/>
    <property type="match status" value="1"/>
</dbReference>
<organism evidence="6 7">
    <name type="scientific">Chloropicon roscoffensis</name>
    <dbReference type="NCBI Taxonomy" id="1461544"/>
    <lineage>
        <taxon>Eukaryota</taxon>
        <taxon>Viridiplantae</taxon>
        <taxon>Chlorophyta</taxon>
        <taxon>Chloropicophyceae</taxon>
        <taxon>Chloropicales</taxon>
        <taxon>Chloropicaceae</taxon>
        <taxon>Chloropicon</taxon>
    </lineage>
</organism>
<name>A0AAX4PGK9_9CHLO</name>
<feature type="domain" description="Peptidase C1A papain C-terminal" evidence="4">
    <location>
        <begin position="149"/>
        <end position="406"/>
    </location>
</feature>
<dbReference type="InterPro" id="IPR025660">
    <property type="entry name" value="Pept_his_AS"/>
</dbReference>
<keyword evidence="6" id="KW-0378">Hydrolase</keyword>
<dbReference type="InterPro" id="IPR013201">
    <property type="entry name" value="Prot_inhib_I29"/>
</dbReference>